<keyword evidence="3" id="KW-0539">Nucleus</keyword>
<accession>A0A1X2HQ27</accession>
<dbReference type="GO" id="GO:0006606">
    <property type="term" value="P:protein import into nucleus"/>
    <property type="evidence" value="ECO:0007669"/>
    <property type="project" value="TreeGrafter"/>
</dbReference>
<dbReference type="Proteomes" id="UP000242180">
    <property type="component" value="Unassembled WGS sequence"/>
</dbReference>
<reference evidence="4 5" key="1">
    <citation type="submission" date="2016-07" db="EMBL/GenBank/DDBJ databases">
        <title>Pervasive Adenine N6-methylation of Active Genes in Fungi.</title>
        <authorList>
            <consortium name="DOE Joint Genome Institute"/>
            <person name="Mondo S.J."/>
            <person name="Dannebaum R.O."/>
            <person name="Kuo R.C."/>
            <person name="Labutti K."/>
            <person name="Haridas S."/>
            <person name="Kuo A."/>
            <person name="Salamov A."/>
            <person name="Ahrendt S.R."/>
            <person name="Lipzen A."/>
            <person name="Sullivan W."/>
            <person name="Andreopoulos W.B."/>
            <person name="Clum A."/>
            <person name="Lindquist E."/>
            <person name="Daum C."/>
            <person name="Ramamoorthy G.K."/>
            <person name="Gryganskyi A."/>
            <person name="Culley D."/>
            <person name="Magnuson J.K."/>
            <person name="James T.Y."/>
            <person name="O'Malley M.A."/>
            <person name="Stajich J.E."/>
            <person name="Spatafora J.W."/>
            <person name="Visel A."/>
            <person name="Grigoriev I.V."/>
        </authorList>
    </citation>
    <scope>NUCLEOTIDE SEQUENCE [LARGE SCALE GENOMIC DNA]</scope>
    <source>
        <strain evidence="4 5">NRRL 2496</strain>
    </source>
</reference>
<dbReference type="GO" id="GO:0005643">
    <property type="term" value="C:nuclear pore"/>
    <property type="evidence" value="ECO:0007669"/>
    <property type="project" value="InterPro"/>
</dbReference>
<evidence type="ECO:0000256" key="2">
    <source>
        <dbReference type="ARBA" id="ARBA00010186"/>
    </source>
</evidence>
<comment type="subcellular location">
    <subcellularLocation>
        <location evidence="1">Nucleus envelope</location>
    </subcellularLocation>
</comment>
<comment type="similarity">
    <text evidence="2">Belongs to the nucleoporin interacting component (NIC) family.</text>
</comment>
<dbReference type="InParanoid" id="A0A1X2HQ27"/>
<dbReference type="GO" id="GO:0017056">
    <property type="term" value="F:structural constituent of nuclear pore"/>
    <property type="evidence" value="ECO:0007669"/>
    <property type="project" value="InterPro"/>
</dbReference>
<evidence type="ECO:0000313" key="4">
    <source>
        <dbReference type="EMBL" id="ORZ01458.1"/>
    </source>
</evidence>
<proteinExistence type="inferred from homology"/>
<dbReference type="EMBL" id="MCGN01000002">
    <property type="protein sequence ID" value="ORZ01458.1"/>
    <property type="molecule type" value="Genomic_DNA"/>
</dbReference>
<dbReference type="GO" id="GO:0016973">
    <property type="term" value="P:poly(A)+ mRNA export from nucleus"/>
    <property type="evidence" value="ECO:0007669"/>
    <property type="project" value="TreeGrafter"/>
</dbReference>
<sequence length="185" mass="21037">MAQPTRPLTNNNQEASLSQILEKSRLLTNRIHQHELPTIELGLDQIDAQIHNLTSKSAQGQELNTNDIRAHYFLSQGQVNTQTMMRDVGTIHLGATLKQPHPIHDTDVDTYLTEERVRTMIDIVHDCKQEIMNDTDNGFDDEVRAVWKGLRERVSPNQSVEEDESLDLSAMKLSFAKIDMPRPIA</sequence>
<organism evidence="4 5">
    <name type="scientific">Syncephalastrum racemosum</name>
    <name type="common">Filamentous fungus</name>
    <dbReference type="NCBI Taxonomy" id="13706"/>
    <lineage>
        <taxon>Eukaryota</taxon>
        <taxon>Fungi</taxon>
        <taxon>Fungi incertae sedis</taxon>
        <taxon>Mucoromycota</taxon>
        <taxon>Mucoromycotina</taxon>
        <taxon>Mucoromycetes</taxon>
        <taxon>Mucorales</taxon>
        <taxon>Syncephalastraceae</taxon>
        <taxon>Syncephalastrum</taxon>
    </lineage>
</organism>
<name>A0A1X2HQ27_SYNRA</name>
<dbReference type="STRING" id="13706.A0A1X2HQ27"/>
<evidence type="ECO:0000256" key="1">
    <source>
        <dbReference type="ARBA" id="ARBA00004259"/>
    </source>
</evidence>
<gene>
    <name evidence="4" type="ORF">BCR43DRAFT_522300</name>
</gene>
<comment type="caution">
    <text evidence="4">The sequence shown here is derived from an EMBL/GenBank/DDBJ whole genome shotgun (WGS) entry which is preliminary data.</text>
</comment>
<keyword evidence="5" id="KW-1185">Reference proteome</keyword>
<evidence type="ECO:0000313" key="5">
    <source>
        <dbReference type="Proteomes" id="UP000242180"/>
    </source>
</evidence>
<dbReference type="PANTHER" id="PTHR11225">
    <property type="entry name" value="NUCLEAR PORE COMPLEX PROTEIN NUP93 NUCLEOPORIN NUP93 DEAD EYE PROTEIN"/>
    <property type="match status" value="1"/>
</dbReference>
<dbReference type="AlphaFoldDB" id="A0A1X2HQ27"/>
<protein>
    <submittedName>
        <fullName evidence="4">Uncharacterized protein</fullName>
    </submittedName>
</protein>
<dbReference type="OMA" id="DIRAHYF"/>
<dbReference type="OrthoDB" id="203824at2759"/>
<evidence type="ECO:0000256" key="3">
    <source>
        <dbReference type="ARBA" id="ARBA00023242"/>
    </source>
</evidence>
<dbReference type="InterPro" id="IPR007231">
    <property type="entry name" value="Nucleoporin_int_Nup93/Nic96"/>
</dbReference>
<dbReference type="PANTHER" id="PTHR11225:SF4">
    <property type="entry name" value="NUCLEAR PORE COMPLEX PROTEIN NUP93"/>
    <property type="match status" value="1"/>
</dbReference>